<evidence type="ECO:0000259" key="2">
    <source>
        <dbReference type="Pfam" id="PF13439"/>
    </source>
</evidence>
<sequence>MSYSRKNEASDRRVKQFVVSVNTPKKVSWSFPVLKKANTNIKQLRVKQGTVWKRPRPKDVGKIEITESDETVQILETQEVTESGDTILLSPEIYELPKPARILMICTEKLPVPPVRGGAIQTYIDGVAPILGEHHHVTILGIADPELPTQQKIGNVNYVRVPGKVFDIYMEEVVSYLSQHTFDLIHIFNRPRLVAPVRKVAPHARIVLSMHNDMFLPEKISSSEAETAIEEVDRIITVSDYVGRTIAGLYPQAADKLRTIYSGVDLKRYIPDSPGTAKKEREGLRTLYELSSKKVILFVGRLSPKKGADILVRAMTDVADRYKDVALVLVGSKWYSDDEISDYVAYVRALAARSPIPIVTTGFVPADQVHKWFWAGDIFVCPSQWEEPLARVHYEAMAAGLPIITTARGGNAEVVVHNETGLIISEPENPKAFAEAITTLFSNPKLMEQMGSKNRRLALERYSWNRVAHEILDVWEAKVVIRKKAN</sequence>
<organism evidence="3 4">
    <name type="scientific">Aneurinibacillus thermoaerophilus</name>
    <dbReference type="NCBI Taxonomy" id="143495"/>
    <lineage>
        <taxon>Bacteria</taxon>
        <taxon>Bacillati</taxon>
        <taxon>Bacillota</taxon>
        <taxon>Bacilli</taxon>
        <taxon>Bacillales</taxon>
        <taxon>Paenibacillaceae</taxon>
        <taxon>Aneurinibacillus group</taxon>
        <taxon>Aneurinibacillus</taxon>
    </lineage>
</organism>
<dbReference type="Pfam" id="PF13439">
    <property type="entry name" value="Glyco_transf_4"/>
    <property type="match status" value="1"/>
</dbReference>
<dbReference type="Gene3D" id="3.40.50.2000">
    <property type="entry name" value="Glycogen Phosphorylase B"/>
    <property type="match status" value="2"/>
</dbReference>
<reference evidence="3 4" key="1">
    <citation type="submission" date="2016-10" db="EMBL/GenBank/DDBJ databases">
        <authorList>
            <person name="de Groot N.N."/>
        </authorList>
    </citation>
    <scope>NUCLEOTIDE SEQUENCE [LARGE SCALE GENOMIC DNA]</scope>
    <source>
        <strain evidence="3 4">L 420-91</strain>
    </source>
</reference>
<dbReference type="GO" id="GO:0016757">
    <property type="term" value="F:glycosyltransferase activity"/>
    <property type="evidence" value="ECO:0007669"/>
    <property type="project" value="InterPro"/>
</dbReference>
<gene>
    <name evidence="3" type="ORF">SAMN04489735_100582</name>
</gene>
<dbReference type="PANTHER" id="PTHR12526:SF638">
    <property type="entry name" value="SPORE COAT PROTEIN SA"/>
    <property type="match status" value="1"/>
</dbReference>
<evidence type="ECO:0000313" key="3">
    <source>
        <dbReference type="EMBL" id="SDG90543.1"/>
    </source>
</evidence>
<dbReference type="Pfam" id="PF00534">
    <property type="entry name" value="Glycos_transf_1"/>
    <property type="match status" value="1"/>
</dbReference>
<dbReference type="InterPro" id="IPR028098">
    <property type="entry name" value="Glyco_trans_4-like_N"/>
</dbReference>
<name>A0A1G7Y2E9_ANETH</name>
<evidence type="ECO:0000259" key="1">
    <source>
        <dbReference type="Pfam" id="PF00534"/>
    </source>
</evidence>
<dbReference type="SUPFAM" id="SSF53756">
    <property type="entry name" value="UDP-Glycosyltransferase/glycogen phosphorylase"/>
    <property type="match status" value="1"/>
</dbReference>
<keyword evidence="3" id="KW-0167">Capsid protein</keyword>
<protein>
    <submittedName>
        <fullName evidence="3">Spore coat protein SA</fullName>
    </submittedName>
</protein>
<dbReference type="PANTHER" id="PTHR12526">
    <property type="entry name" value="GLYCOSYLTRANSFERASE"/>
    <property type="match status" value="1"/>
</dbReference>
<dbReference type="Proteomes" id="UP000198956">
    <property type="component" value="Unassembled WGS sequence"/>
</dbReference>
<keyword evidence="3" id="KW-0946">Virion</keyword>
<evidence type="ECO:0000313" key="4">
    <source>
        <dbReference type="Proteomes" id="UP000198956"/>
    </source>
</evidence>
<feature type="domain" description="Glycosyl transferase family 1" evidence="1">
    <location>
        <begin position="292"/>
        <end position="455"/>
    </location>
</feature>
<dbReference type="GeneID" id="97141748"/>
<proteinExistence type="predicted"/>
<dbReference type="RefSeq" id="WP_236781990.1">
    <property type="nucleotide sequence ID" value="NZ_CP080764.1"/>
</dbReference>
<dbReference type="InterPro" id="IPR001296">
    <property type="entry name" value="Glyco_trans_1"/>
</dbReference>
<feature type="domain" description="Glycosyltransferase subfamily 4-like N-terminal" evidence="2">
    <location>
        <begin position="131"/>
        <end position="268"/>
    </location>
</feature>
<dbReference type="EMBL" id="FNDE01000005">
    <property type="protein sequence ID" value="SDG90543.1"/>
    <property type="molecule type" value="Genomic_DNA"/>
</dbReference>
<dbReference type="AlphaFoldDB" id="A0A1G7Y2E9"/>
<dbReference type="CDD" id="cd03801">
    <property type="entry name" value="GT4_PimA-like"/>
    <property type="match status" value="1"/>
</dbReference>
<accession>A0A1G7Y2E9</accession>